<dbReference type="STRING" id="1051890.A0A3N4LIB2"/>
<dbReference type="EMBL" id="ML121550">
    <property type="protein sequence ID" value="RPB22640.1"/>
    <property type="molecule type" value="Genomic_DNA"/>
</dbReference>
<keyword evidence="3 4" id="KW-0539">Nucleus</keyword>
<dbReference type="AlphaFoldDB" id="A0A3N4LIB2"/>
<gene>
    <name evidence="8" type="ORF">L211DRAFT_839339</name>
</gene>
<dbReference type="InParanoid" id="A0A3N4LIB2"/>
<feature type="compositionally biased region" description="Polar residues" evidence="6">
    <location>
        <begin position="584"/>
        <end position="601"/>
    </location>
</feature>
<feature type="region of interest" description="Disordered" evidence="6">
    <location>
        <begin position="576"/>
        <end position="791"/>
    </location>
</feature>
<dbReference type="Proteomes" id="UP000267821">
    <property type="component" value="Unassembled WGS sequence"/>
</dbReference>
<dbReference type="Gene3D" id="1.10.10.60">
    <property type="entry name" value="Homeodomain-like"/>
    <property type="match status" value="1"/>
</dbReference>
<dbReference type="InterPro" id="IPR009057">
    <property type="entry name" value="Homeodomain-like_sf"/>
</dbReference>
<evidence type="ECO:0000256" key="1">
    <source>
        <dbReference type="ARBA" id="ARBA00023125"/>
    </source>
</evidence>
<evidence type="ECO:0000256" key="6">
    <source>
        <dbReference type="SAM" id="MobiDB-lite"/>
    </source>
</evidence>
<dbReference type="InterPro" id="IPR001356">
    <property type="entry name" value="HD"/>
</dbReference>
<feature type="compositionally biased region" description="Polar residues" evidence="6">
    <location>
        <begin position="612"/>
        <end position="628"/>
    </location>
</feature>
<dbReference type="InterPro" id="IPR017970">
    <property type="entry name" value="Homeobox_CS"/>
</dbReference>
<sequence length="810" mass="88871">MEAPALAVGDRGDLSDTDAHSRIRHTQHQDPVDTEISSAPSVASHSAAVGSSLSSYAFITHSQEGLREKRPPMIDNAGLARRRRRRTSQHDQAILEEEYRKCDRPDKTRRRGIAALVEMGDKEVQIWFQNKRQSARRKLKPLLPHEVIPNAMKSSSSPAPAYKHHPHFHYHRAGYTNVWGTEETREEAECNRQGKVEAEGLGAGDEIVPHTDSRKDSKGERSGIGIREERKCEEQEQEAEYLGQGSSQDQVFSSSQSSSQNHGYYSQQETPAPEVDDDDEDDGDNHDNLPSAAVRRMSVRHMRLQEALSSPPRAPLPHPAIAAAPPLTTPQSTQPQRRYSFVREPPSELSEYIHSDFPQQQQTPIEPLPATLLALPTPNPRRTNPQGTYRPPTLQKRNSSFLRLFTSIDGHAEVVIDTEPTLPPPLPHGLMTPARGAPVPSTSSVLRDIDNMRSSRVWEFCCDKQQQPYLSSDGAAPNPHCRRHHHHHHHHSALEPDEAGMALSIARSRRRIEATKDARRKLVFNAALTRDDGGLGAMIDGPGVQRRGLLYDGDGPFGNGKKPEVEVTKAALPGKKRTSLGEVGSSNSSAAKLSTYPSTSTCRKREIEVYEQPSSSQTTVPLQPSSQRHALPTPGLDGKRKQLFSSPRGGTAGAGSGGGEDYYIFGHESDKENYRDDGEQETFSEDVDPKQQRPVKALKKSLDTKDRGWRGGEKAPPPSGVMKKSKPKINIVGGDGAGTGSSGGGDEKRVKKKRKVLGDAAAVQGQIQKPGGMAMKGKERAEQGREPREADVDLGGAELLLSLSVGRWGC</sequence>
<evidence type="ECO:0000259" key="7">
    <source>
        <dbReference type="PROSITE" id="PS50071"/>
    </source>
</evidence>
<evidence type="ECO:0000256" key="2">
    <source>
        <dbReference type="ARBA" id="ARBA00023155"/>
    </source>
</evidence>
<feature type="compositionally biased region" description="Basic and acidic residues" evidence="6">
    <location>
        <begin position="187"/>
        <end position="198"/>
    </location>
</feature>
<feature type="compositionally biased region" description="Acidic residues" evidence="6">
    <location>
        <begin position="274"/>
        <end position="284"/>
    </location>
</feature>
<evidence type="ECO:0000313" key="8">
    <source>
        <dbReference type="EMBL" id="RPB22640.1"/>
    </source>
</evidence>
<feature type="region of interest" description="Disordered" evidence="6">
    <location>
        <begin position="1"/>
        <end position="49"/>
    </location>
</feature>
<evidence type="ECO:0000256" key="4">
    <source>
        <dbReference type="PROSITE-ProRule" id="PRU00108"/>
    </source>
</evidence>
<comment type="subcellular location">
    <subcellularLocation>
        <location evidence="4 5">Nucleus</location>
    </subcellularLocation>
</comment>
<evidence type="ECO:0000256" key="3">
    <source>
        <dbReference type="ARBA" id="ARBA00023242"/>
    </source>
</evidence>
<name>A0A3N4LIB2_9PEZI</name>
<feature type="compositionally biased region" description="Basic and acidic residues" evidence="6">
    <location>
        <begin position="207"/>
        <end position="234"/>
    </location>
</feature>
<evidence type="ECO:0000313" key="9">
    <source>
        <dbReference type="Proteomes" id="UP000267821"/>
    </source>
</evidence>
<feature type="compositionally biased region" description="Gly residues" evidence="6">
    <location>
        <begin position="733"/>
        <end position="744"/>
    </location>
</feature>
<feature type="compositionally biased region" description="Basic and acidic residues" evidence="6">
    <location>
        <begin position="10"/>
        <end position="31"/>
    </location>
</feature>
<proteinExistence type="predicted"/>
<dbReference type="PROSITE" id="PS00027">
    <property type="entry name" value="HOMEOBOX_1"/>
    <property type="match status" value="1"/>
</dbReference>
<dbReference type="PROSITE" id="PS50071">
    <property type="entry name" value="HOMEOBOX_2"/>
    <property type="match status" value="1"/>
</dbReference>
<reference evidence="8 9" key="1">
    <citation type="journal article" date="2018" name="Nat. Ecol. Evol.">
        <title>Pezizomycetes genomes reveal the molecular basis of ectomycorrhizal truffle lifestyle.</title>
        <authorList>
            <person name="Murat C."/>
            <person name="Payen T."/>
            <person name="Noel B."/>
            <person name="Kuo A."/>
            <person name="Morin E."/>
            <person name="Chen J."/>
            <person name="Kohler A."/>
            <person name="Krizsan K."/>
            <person name="Balestrini R."/>
            <person name="Da Silva C."/>
            <person name="Montanini B."/>
            <person name="Hainaut M."/>
            <person name="Levati E."/>
            <person name="Barry K.W."/>
            <person name="Belfiori B."/>
            <person name="Cichocki N."/>
            <person name="Clum A."/>
            <person name="Dockter R.B."/>
            <person name="Fauchery L."/>
            <person name="Guy J."/>
            <person name="Iotti M."/>
            <person name="Le Tacon F."/>
            <person name="Lindquist E.A."/>
            <person name="Lipzen A."/>
            <person name="Malagnac F."/>
            <person name="Mello A."/>
            <person name="Molinier V."/>
            <person name="Miyauchi S."/>
            <person name="Poulain J."/>
            <person name="Riccioni C."/>
            <person name="Rubini A."/>
            <person name="Sitrit Y."/>
            <person name="Splivallo R."/>
            <person name="Traeger S."/>
            <person name="Wang M."/>
            <person name="Zifcakova L."/>
            <person name="Wipf D."/>
            <person name="Zambonelli A."/>
            <person name="Paolocci F."/>
            <person name="Nowrousian M."/>
            <person name="Ottonello S."/>
            <person name="Baldrian P."/>
            <person name="Spatafora J.W."/>
            <person name="Henrissat B."/>
            <person name="Nagy L.G."/>
            <person name="Aury J.M."/>
            <person name="Wincker P."/>
            <person name="Grigoriev I.V."/>
            <person name="Bonfante P."/>
            <person name="Martin F.M."/>
        </authorList>
    </citation>
    <scope>NUCLEOTIDE SEQUENCE [LARGE SCALE GENOMIC DNA]</scope>
    <source>
        <strain evidence="8 9">ATCC MYA-4762</strain>
    </source>
</reference>
<feature type="compositionally biased region" description="Basic and acidic residues" evidence="6">
    <location>
        <begin position="667"/>
        <end position="677"/>
    </location>
</feature>
<dbReference type="GO" id="GO:0000981">
    <property type="term" value="F:DNA-binding transcription factor activity, RNA polymerase II-specific"/>
    <property type="evidence" value="ECO:0007669"/>
    <property type="project" value="InterPro"/>
</dbReference>
<dbReference type="GO" id="GO:0000978">
    <property type="term" value="F:RNA polymerase II cis-regulatory region sequence-specific DNA binding"/>
    <property type="evidence" value="ECO:0007669"/>
    <property type="project" value="TreeGrafter"/>
</dbReference>
<keyword evidence="2 4" id="KW-0371">Homeobox</keyword>
<dbReference type="GO" id="GO:0005634">
    <property type="term" value="C:nucleus"/>
    <property type="evidence" value="ECO:0007669"/>
    <property type="project" value="UniProtKB-SubCell"/>
</dbReference>
<feature type="compositionally biased region" description="Gly residues" evidence="6">
    <location>
        <begin position="650"/>
        <end position="660"/>
    </location>
</feature>
<feature type="compositionally biased region" description="Low complexity" evidence="6">
    <location>
        <begin position="243"/>
        <end position="268"/>
    </location>
</feature>
<feature type="compositionally biased region" description="Low complexity" evidence="6">
    <location>
        <begin position="37"/>
        <end position="49"/>
    </location>
</feature>
<feature type="region of interest" description="Disordered" evidence="6">
    <location>
        <begin position="307"/>
        <end position="336"/>
    </location>
</feature>
<keyword evidence="1 4" id="KW-0238">DNA-binding</keyword>
<organism evidence="8 9">
    <name type="scientific">Terfezia boudieri ATCC MYA-4762</name>
    <dbReference type="NCBI Taxonomy" id="1051890"/>
    <lineage>
        <taxon>Eukaryota</taxon>
        <taxon>Fungi</taxon>
        <taxon>Dikarya</taxon>
        <taxon>Ascomycota</taxon>
        <taxon>Pezizomycotina</taxon>
        <taxon>Pezizomycetes</taxon>
        <taxon>Pezizales</taxon>
        <taxon>Pezizaceae</taxon>
        <taxon>Terfezia</taxon>
    </lineage>
</organism>
<feature type="compositionally biased region" description="Basic and acidic residues" evidence="6">
    <location>
        <begin position="700"/>
        <end position="713"/>
    </location>
</feature>
<evidence type="ECO:0000256" key="5">
    <source>
        <dbReference type="RuleBase" id="RU000682"/>
    </source>
</evidence>
<accession>A0A3N4LIB2</accession>
<dbReference type="InterPro" id="IPR051000">
    <property type="entry name" value="Homeobox_DNA-bind_prot"/>
</dbReference>
<keyword evidence="9" id="KW-1185">Reference proteome</keyword>
<feature type="region of interest" description="Disordered" evidence="6">
    <location>
        <begin position="470"/>
        <end position="494"/>
    </location>
</feature>
<feature type="region of interest" description="Disordered" evidence="6">
    <location>
        <begin position="186"/>
        <end position="290"/>
    </location>
</feature>
<dbReference type="SUPFAM" id="SSF46689">
    <property type="entry name" value="Homeodomain-like"/>
    <property type="match status" value="1"/>
</dbReference>
<feature type="domain" description="Homeobox" evidence="7">
    <location>
        <begin position="78"/>
        <end position="138"/>
    </location>
</feature>
<dbReference type="GO" id="GO:0030154">
    <property type="term" value="P:cell differentiation"/>
    <property type="evidence" value="ECO:0007669"/>
    <property type="project" value="TreeGrafter"/>
</dbReference>
<feature type="compositionally biased region" description="Basic and acidic residues" evidence="6">
    <location>
        <begin position="776"/>
        <end position="791"/>
    </location>
</feature>
<dbReference type="PANTHER" id="PTHR24324">
    <property type="entry name" value="HOMEOBOX PROTEIN HHEX"/>
    <property type="match status" value="1"/>
</dbReference>
<protein>
    <recommendedName>
        <fullName evidence="7">Homeobox domain-containing protein</fullName>
    </recommendedName>
</protein>
<dbReference type="PANTHER" id="PTHR24324:SF9">
    <property type="entry name" value="HOMEOBOX DOMAIN-CONTAINING PROTEIN"/>
    <property type="match status" value="1"/>
</dbReference>
<dbReference type="CDD" id="cd00086">
    <property type="entry name" value="homeodomain"/>
    <property type="match status" value="1"/>
</dbReference>
<dbReference type="OrthoDB" id="6159439at2759"/>
<dbReference type="SMART" id="SM00389">
    <property type="entry name" value="HOX"/>
    <property type="match status" value="1"/>
</dbReference>
<feature type="DNA-binding region" description="Homeobox" evidence="4">
    <location>
        <begin position="80"/>
        <end position="139"/>
    </location>
</feature>
<feature type="compositionally biased region" description="Low complexity" evidence="6">
    <location>
        <begin position="319"/>
        <end position="336"/>
    </location>
</feature>
<feature type="compositionally biased region" description="Basic residues" evidence="6">
    <location>
        <begin position="480"/>
        <end position="491"/>
    </location>
</feature>
<dbReference type="Pfam" id="PF00046">
    <property type="entry name" value="Homeodomain"/>
    <property type="match status" value="1"/>
</dbReference>